<dbReference type="AlphaFoldDB" id="A0A5C3L2X2"/>
<dbReference type="EMBL" id="ML210168">
    <property type="protein sequence ID" value="TFK27095.1"/>
    <property type="molecule type" value="Genomic_DNA"/>
</dbReference>
<feature type="transmembrane region" description="Helical" evidence="1">
    <location>
        <begin position="56"/>
        <end position="75"/>
    </location>
</feature>
<keyword evidence="1" id="KW-1133">Transmembrane helix</keyword>
<evidence type="ECO:0000313" key="3">
    <source>
        <dbReference type="Proteomes" id="UP000307440"/>
    </source>
</evidence>
<organism evidence="2 3">
    <name type="scientific">Coprinopsis marcescibilis</name>
    <name type="common">Agaric fungus</name>
    <name type="synonym">Psathyrella marcescibilis</name>
    <dbReference type="NCBI Taxonomy" id="230819"/>
    <lineage>
        <taxon>Eukaryota</taxon>
        <taxon>Fungi</taxon>
        <taxon>Dikarya</taxon>
        <taxon>Basidiomycota</taxon>
        <taxon>Agaricomycotina</taxon>
        <taxon>Agaricomycetes</taxon>
        <taxon>Agaricomycetidae</taxon>
        <taxon>Agaricales</taxon>
        <taxon>Agaricineae</taxon>
        <taxon>Psathyrellaceae</taxon>
        <taxon>Coprinopsis</taxon>
    </lineage>
</organism>
<evidence type="ECO:0000313" key="2">
    <source>
        <dbReference type="EMBL" id="TFK27095.1"/>
    </source>
</evidence>
<reference evidence="2 3" key="1">
    <citation type="journal article" date="2019" name="Nat. Ecol. Evol.">
        <title>Megaphylogeny resolves global patterns of mushroom evolution.</title>
        <authorList>
            <person name="Varga T."/>
            <person name="Krizsan K."/>
            <person name="Foldi C."/>
            <person name="Dima B."/>
            <person name="Sanchez-Garcia M."/>
            <person name="Sanchez-Ramirez S."/>
            <person name="Szollosi G.J."/>
            <person name="Szarkandi J.G."/>
            <person name="Papp V."/>
            <person name="Albert L."/>
            <person name="Andreopoulos W."/>
            <person name="Angelini C."/>
            <person name="Antonin V."/>
            <person name="Barry K.W."/>
            <person name="Bougher N.L."/>
            <person name="Buchanan P."/>
            <person name="Buyck B."/>
            <person name="Bense V."/>
            <person name="Catcheside P."/>
            <person name="Chovatia M."/>
            <person name="Cooper J."/>
            <person name="Damon W."/>
            <person name="Desjardin D."/>
            <person name="Finy P."/>
            <person name="Geml J."/>
            <person name="Haridas S."/>
            <person name="Hughes K."/>
            <person name="Justo A."/>
            <person name="Karasinski D."/>
            <person name="Kautmanova I."/>
            <person name="Kiss B."/>
            <person name="Kocsube S."/>
            <person name="Kotiranta H."/>
            <person name="LaButti K.M."/>
            <person name="Lechner B.E."/>
            <person name="Liimatainen K."/>
            <person name="Lipzen A."/>
            <person name="Lukacs Z."/>
            <person name="Mihaltcheva S."/>
            <person name="Morgado L.N."/>
            <person name="Niskanen T."/>
            <person name="Noordeloos M.E."/>
            <person name="Ohm R.A."/>
            <person name="Ortiz-Santana B."/>
            <person name="Ovrebo C."/>
            <person name="Racz N."/>
            <person name="Riley R."/>
            <person name="Savchenko A."/>
            <person name="Shiryaev A."/>
            <person name="Soop K."/>
            <person name="Spirin V."/>
            <person name="Szebenyi C."/>
            <person name="Tomsovsky M."/>
            <person name="Tulloss R.E."/>
            <person name="Uehling J."/>
            <person name="Grigoriev I.V."/>
            <person name="Vagvolgyi C."/>
            <person name="Papp T."/>
            <person name="Martin F.M."/>
            <person name="Miettinen O."/>
            <person name="Hibbett D.S."/>
            <person name="Nagy L.G."/>
        </authorList>
    </citation>
    <scope>NUCLEOTIDE SEQUENCE [LARGE SCALE GENOMIC DNA]</scope>
    <source>
        <strain evidence="2 3">CBS 121175</strain>
    </source>
</reference>
<keyword evidence="1" id="KW-0812">Transmembrane</keyword>
<sequence>MASEPTEEESGLESFFNNILKPGSSLDPTFLAIVDGAFASLLGILLLSFFATSWNLHILSLIVIVICLWGSVKWYEIHNY</sequence>
<proteinExistence type="predicted"/>
<dbReference type="OrthoDB" id="9626941at2759"/>
<name>A0A5C3L2X2_COPMA</name>
<gene>
    <name evidence="2" type="ORF">FA15DRAFT_587068</name>
</gene>
<feature type="transmembrane region" description="Helical" evidence="1">
    <location>
        <begin position="30"/>
        <end position="50"/>
    </location>
</feature>
<dbReference type="GO" id="GO:0070072">
    <property type="term" value="P:vacuolar proton-transporting V-type ATPase complex assembly"/>
    <property type="evidence" value="ECO:0007669"/>
    <property type="project" value="InterPro"/>
</dbReference>
<accession>A0A5C3L2X2</accession>
<keyword evidence="1" id="KW-0472">Membrane</keyword>
<dbReference type="Proteomes" id="UP000307440">
    <property type="component" value="Unassembled WGS sequence"/>
</dbReference>
<evidence type="ECO:0000256" key="1">
    <source>
        <dbReference type="SAM" id="Phobius"/>
    </source>
</evidence>
<protein>
    <submittedName>
        <fullName evidence="2">Uncharacterized protein</fullName>
    </submittedName>
</protein>
<dbReference type="InterPro" id="IPR013945">
    <property type="entry name" value="Pkr1"/>
</dbReference>
<keyword evidence="3" id="KW-1185">Reference proteome</keyword>
<dbReference type="Pfam" id="PF08636">
    <property type="entry name" value="Pkr1"/>
    <property type="match status" value="1"/>
</dbReference>